<accession>F6D9R8</accession>
<keyword evidence="10" id="KW-1185">Reference proteome</keyword>
<evidence type="ECO:0000256" key="2">
    <source>
        <dbReference type="ARBA" id="ARBA00022552"/>
    </source>
</evidence>
<dbReference type="InterPro" id="IPR008189">
    <property type="entry name" value="rRNA_ssu_MeTfrase_I"/>
</dbReference>
<dbReference type="STRING" id="717773.Thicy_1353"/>
<dbReference type="GO" id="GO:0070677">
    <property type="term" value="F:rRNA (cytosine-2'-O-)-methyltransferase activity"/>
    <property type="evidence" value="ECO:0007669"/>
    <property type="project" value="UniProtKB-UniRule"/>
</dbReference>
<organism evidence="9 10">
    <name type="scientific">Thiomicrospira cyclica (strain DSM 14477 / JCM 11371 / ALM1)</name>
    <name type="common">Thioalkalimicrobium cyclicum</name>
    <dbReference type="NCBI Taxonomy" id="717773"/>
    <lineage>
        <taxon>Bacteria</taxon>
        <taxon>Pseudomonadati</taxon>
        <taxon>Pseudomonadota</taxon>
        <taxon>Gammaproteobacteria</taxon>
        <taxon>Thiotrichales</taxon>
        <taxon>Piscirickettsiaceae</taxon>
        <taxon>Thiomicrospira</taxon>
    </lineage>
</organism>
<comment type="function">
    <text evidence="6">Catalyzes the 2'-O-methylation of the ribose of cytidine 1402 (C1402) in 16S rRNA.</text>
</comment>
<feature type="domain" description="RsmI HTH" evidence="8">
    <location>
        <begin position="244"/>
        <end position="278"/>
    </location>
</feature>
<dbReference type="Pfam" id="PF00590">
    <property type="entry name" value="TP_methylase"/>
    <property type="match status" value="1"/>
</dbReference>
<protein>
    <recommendedName>
        <fullName evidence="6">Ribosomal RNA small subunit methyltransferase I</fullName>
        <ecNumber evidence="6">2.1.1.198</ecNumber>
    </recommendedName>
    <alternativeName>
        <fullName evidence="6">16S rRNA 2'-O-ribose C1402 methyltransferase</fullName>
    </alternativeName>
    <alternativeName>
        <fullName evidence="6">rRNA (cytidine-2'-O-)-methyltransferase RsmI</fullName>
    </alternativeName>
</protein>
<dbReference type="InterPro" id="IPR000878">
    <property type="entry name" value="4pyrrol_Mease"/>
</dbReference>
<dbReference type="GO" id="GO:0005737">
    <property type="term" value="C:cytoplasm"/>
    <property type="evidence" value="ECO:0007669"/>
    <property type="project" value="UniProtKB-SubCell"/>
</dbReference>
<dbReference type="NCBIfam" id="TIGR00096">
    <property type="entry name" value="16S rRNA (cytidine(1402)-2'-O)-methyltransferase"/>
    <property type="match status" value="1"/>
</dbReference>
<comment type="catalytic activity">
    <reaction evidence="6">
        <text>cytidine(1402) in 16S rRNA + S-adenosyl-L-methionine = 2'-O-methylcytidine(1402) in 16S rRNA + S-adenosyl-L-homocysteine + H(+)</text>
        <dbReference type="Rhea" id="RHEA:42924"/>
        <dbReference type="Rhea" id="RHEA-COMP:10285"/>
        <dbReference type="Rhea" id="RHEA-COMP:10286"/>
        <dbReference type="ChEBI" id="CHEBI:15378"/>
        <dbReference type="ChEBI" id="CHEBI:57856"/>
        <dbReference type="ChEBI" id="CHEBI:59789"/>
        <dbReference type="ChEBI" id="CHEBI:74495"/>
        <dbReference type="ChEBI" id="CHEBI:82748"/>
        <dbReference type="EC" id="2.1.1.198"/>
    </reaction>
</comment>
<dbReference type="PANTHER" id="PTHR46111">
    <property type="entry name" value="RIBOSOMAL RNA SMALL SUBUNIT METHYLTRANSFERASE I"/>
    <property type="match status" value="1"/>
</dbReference>
<dbReference type="InterPro" id="IPR014777">
    <property type="entry name" value="4pyrrole_Mease_sub1"/>
</dbReference>
<dbReference type="AlphaFoldDB" id="F6D9R8"/>
<evidence type="ECO:0000313" key="10">
    <source>
        <dbReference type="Proteomes" id="UP000009232"/>
    </source>
</evidence>
<keyword evidence="3 6" id="KW-0489">Methyltransferase</keyword>
<dbReference type="FunFam" id="3.30.950.10:FF:000002">
    <property type="entry name" value="Ribosomal RNA small subunit methyltransferase I"/>
    <property type="match status" value="1"/>
</dbReference>
<feature type="domain" description="Tetrapyrrole methylase" evidence="7">
    <location>
        <begin position="8"/>
        <end position="208"/>
    </location>
</feature>
<dbReference type="Gene3D" id="3.30.950.10">
    <property type="entry name" value="Methyltransferase, Cobalt-precorrin-4 Transmethylase, Domain 2"/>
    <property type="match status" value="1"/>
</dbReference>
<evidence type="ECO:0000256" key="5">
    <source>
        <dbReference type="ARBA" id="ARBA00022691"/>
    </source>
</evidence>
<dbReference type="SUPFAM" id="SSF53790">
    <property type="entry name" value="Tetrapyrrole methylase"/>
    <property type="match status" value="1"/>
</dbReference>
<evidence type="ECO:0000256" key="1">
    <source>
        <dbReference type="ARBA" id="ARBA00022490"/>
    </source>
</evidence>
<dbReference type="EMBL" id="CP002776">
    <property type="protein sequence ID" value="AEG32117.1"/>
    <property type="molecule type" value="Genomic_DNA"/>
</dbReference>
<dbReference type="PROSITE" id="PS01296">
    <property type="entry name" value="RSMI"/>
    <property type="match status" value="1"/>
</dbReference>
<evidence type="ECO:0000313" key="9">
    <source>
        <dbReference type="EMBL" id="AEG32117.1"/>
    </source>
</evidence>
<dbReference type="EC" id="2.1.1.198" evidence="6"/>
<dbReference type="KEGG" id="tcy:Thicy_1353"/>
<evidence type="ECO:0000256" key="6">
    <source>
        <dbReference type="HAMAP-Rule" id="MF_01877"/>
    </source>
</evidence>
<dbReference type="HOGENOM" id="CLU_044779_2_0_6"/>
<dbReference type="PANTHER" id="PTHR46111:SF1">
    <property type="entry name" value="RIBOSOMAL RNA SMALL SUBUNIT METHYLTRANSFERASE I"/>
    <property type="match status" value="1"/>
</dbReference>
<dbReference type="Pfam" id="PF23016">
    <property type="entry name" value="RsmI_C"/>
    <property type="match status" value="1"/>
</dbReference>
<dbReference type="HAMAP" id="MF_01877">
    <property type="entry name" value="16SrRNA_methyltr_I"/>
    <property type="match status" value="1"/>
</dbReference>
<dbReference type="RefSeq" id="WP_013835893.1">
    <property type="nucleotide sequence ID" value="NC_015581.1"/>
</dbReference>
<dbReference type="InterPro" id="IPR014776">
    <property type="entry name" value="4pyrrole_Mease_sub2"/>
</dbReference>
<dbReference type="Proteomes" id="UP000009232">
    <property type="component" value="Chromosome"/>
</dbReference>
<dbReference type="OrthoDB" id="9809084at2"/>
<dbReference type="CDD" id="cd11648">
    <property type="entry name" value="RsmI"/>
    <property type="match status" value="1"/>
</dbReference>
<evidence type="ECO:0000259" key="7">
    <source>
        <dbReference type="Pfam" id="PF00590"/>
    </source>
</evidence>
<evidence type="ECO:0000259" key="8">
    <source>
        <dbReference type="Pfam" id="PF23016"/>
    </source>
</evidence>
<comment type="subcellular location">
    <subcellularLocation>
        <location evidence="6">Cytoplasm</location>
    </subcellularLocation>
</comment>
<evidence type="ECO:0000256" key="4">
    <source>
        <dbReference type="ARBA" id="ARBA00022679"/>
    </source>
</evidence>
<dbReference type="Gene3D" id="3.40.1010.10">
    <property type="entry name" value="Cobalt-precorrin-4 Transmethylase, Domain 1"/>
    <property type="match status" value="1"/>
</dbReference>
<dbReference type="InterPro" id="IPR053910">
    <property type="entry name" value="RsmI_HTH"/>
</dbReference>
<proteinExistence type="inferred from homology"/>
<dbReference type="FunFam" id="3.40.1010.10:FF:000007">
    <property type="entry name" value="Ribosomal RNA small subunit methyltransferase I"/>
    <property type="match status" value="1"/>
</dbReference>
<dbReference type="InterPro" id="IPR018063">
    <property type="entry name" value="SAM_MeTrfase_RsmI_CS"/>
</dbReference>
<comment type="similarity">
    <text evidence="6">Belongs to the methyltransferase superfamily. RsmI family.</text>
</comment>
<gene>
    <name evidence="6" type="primary">rsmI</name>
    <name evidence="9" type="ordered locus">Thicy_1353</name>
</gene>
<keyword evidence="2 6" id="KW-0698">rRNA processing</keyword>
<dbReference type="PIRSF" id="PIRSF005917">
    <property type="entry name" value="MTase_YraL"/>
    <property type="match status" value="1"/>
</dbReference>
<dbReference type="eggNOG" id="COG0313">
    <property type="taxonomic scope" value="Bacteria"/>
</dbReference>
<name>F6D9R8_THICA</name>
<evidence type="ECO:0000256" key="3">
    <source>
        <dbReference type="ARBA" id="ARBA00022603"/>
    </source>
</evidence>
<keyword evidence="1 6" id="KW-0963">Cytoplasm</keyword>
<reference evidence="9 10" key="1">
    <citation type="submission" date="2011-05" db="EMBL/GenBank/DDBJ databases">
        <title>Complete sequence of Thioalkalimicrobium cyclicum ALM1.</title>
        <authorList>
            <consortium name="US DOE Joint Genome Institute"/>
            <person name="Lucas S."/>
            <person name="Han J."/>
            <person name="Lapidus A."/>
            <person name="Cheng J.-F."/>
            <person name="Goodwin L."/>
            <person name="Pitluck S."/>
            <person name="Peters L."/>
            <person name="Mikhailova N."/>
            <person name="Davenport K."/>
            <person name="Han C."/>
            <person name="Tapia R."/>
            <person name="Land M."/>
            <person name="Hauser L."/>
            <person name="Kyrpides N."/>
            <person name="Ivanova N."/>
            <person name="Pagani I."/>
            <person name="Kappler U."/>
            <person name="Woyke T."/>
        </authorList>
    </citation>
    <scope>NUCLEOTIDE SEQUENCE [LARGE SCALE GENOMIC DNA]</scope>
    <source>
        <strain evidence="10">DSM 14477 / JCM 11371 / ALM1</strain>
    </source>
</reference>
<sequence length="284" mass="31480">MELLEKSTLYVVATPLGNLADISQRALTVLAQADWIAAEDTRHSQKLLTHFGINNRLISLHNYNERARIEMLQTRLALGEVGAIISDAGTPLISDPGYHLVNALRQAGLQVRPVPGPSAMIAALSVSGIATDRFYFEGFLPAKSAKRLTRLKELSQVEATLVFYEAPHRLIACLEDLSLAMGPERLVCVAREMTKQYEEFLKGTLAEVQDYFAQQPDKVRGELVLVVDGAQASQTDDQAWQTLVMAMLTQQVSVKTVAEVVAEHYQLPKKTVYQWAQSAKNQMD</sequence>
<keyword evidence="5 6" id="KW-0949">S-adenosyl-L-methionine</keyword>
<keyword evidence="4 6" id="KW-0808">Transferase</keyword>
<dbReference type="InterPro" id="IPR035996">
    <property type="entry name" value="4pyrrol_Methylase_sf"/>
</dbReference>